<sequence length="131" mass="14081">MAAISRFVSIADVHEGAQSEQVSVSVLFQAELHDGQSVLLLDDRGWNSSQPWAEASQEEIESTARVVVGPDEPYGDQTATGAVTAYWNYIQNILAQNGVEISPAVLPAIPHDVVLGQSIIERLGSKYSASE</sequence>
<organism evidence="1 2">
    <name type="scientific">Arthrobacter alpinus</name>
    <dbReference type="NCBI Taxonomy" id="656366"/>
    <lineage>
        <taxon>Bacteria</taxon>
        <taxon>Bacillati</taxon>
        <taxon>Actinomycetota</taxon>
        <taxon>Actinomycetes</taxon>
        <taxon>Micrococcales</taxon>
        <taxon>Micrococcaceae</taxon>
        <taxon>Arthrobacter</taxon>
    </lineage>
</organism>
<evidence type="ECO:0000313" key="2">
    <source>
        <dbReference type="Proteomes" id="UP000059574"/>
    </source>
</evidence>
<proteinExistence type="predicted"/>
<dbReference type="RefSeq" id="WP_062292620.1">
    <property type="nucleotide sequence ID" value="NZ_CP013200.1"/>
</dbReference>
<reference evidence="1 2" key="2">
    <citation type="journal article" date="2016" name="J. Biotechnol.">
        <title>Complete genome sequence of Arthrobacter alpinus ERGS4:06, a yellow pigmented bacterium tolerant to cold and radiations isolated from Sikkim Himalaya.</title>
        <authorList>
            <person name="Kumar R."/>
            <person name="Singh D."/>
            <person name="Swarnkar M.K."/>
            <person name="Singh A.K."/>
            <person name="Kumar S."/>
        </authorList>
    </citation>
    <scope>NUCLEOTIDE SEQUENCE [LARGE SCALE GENOMIC DNA]</scope>
    <source>
        <strain evidence="1 2">ERGS4:06</strain>
    </source>
</reference>
<gene>
    <name evidence="1" type="ORF">AS189_19030</name>
</gene>
<evidence type="ECO:0000313" key="1">
    <source>
        <dbReference type="EMBL" id="ALO68212.1"/>
    </source>
</evidence>
<accession>A0A0S2M3J2</accession>
<name>A0A0S2M3J2_9MICC</name>
<protein>
    <submittedName>
        <fullName evidence="1">Uncharacterized protein</fullName>
    </submittedName>
</protein>
<dbReference type="AlphaFoldDB" id="A0A0S2M3J2"/>
<dbReference type="OrthoDB" id="3215654at2"/>
<reference evidence="2" key="1">
    <citation type="submission" date="2015-11" db="EMBL/GenBank/DDBJ databases">
        <authorList>
            <person name="Kumar R."/>
            <person name="Singh D."/>
            <person name="Swarnkar M.K."/>
            <person name="Singh A.K."/>
            <person name="Kumar S."/>
        </authorList>
    </citation>
    <scope>NUCLEOTIDE SEQUENCE [LARGE SCALE GENOMIC DNA]</scope>
    <source>
        <strain evidence="2">ERGS4:06</strain>
    </source>
</reference>
<dbReference type="EMBL" id="CP013200">
    <property type="protein sequence ID" value="ALO68212.1"/>
    <property type="molecule type" value="Genomic_DNA"/>
</dbReference>
<dbReference type="Proteomes" id="UP000059574">
    <property type="component" value="Chromosome"/>
</dbReference>